<gene>
    <name evidence="3" type="ORF">H6G14_22235</name>
</gene>
<keyword evidence="4" id="KW-1185">Reference proteome</keyword>
<dbReference type="Proteomes" id="UP000621307">
    <property type="component" value="Unassembled WGS sequence"/>
</dbReference>
<feature type="signal peptide" evidence="1">
    <location>
        <begin position="1"/>
        <end position="28"/>
    </location>
</feature>
<keyword evidence="1" id="KW-0732">Signal</keyword>
<sequence>MNTFGMWVKGLGVAVSSLISLSVNTAIAQITQDSTLPENSRVTKQENNIIIEGGTLSADRRNLFHSFQDFSVPENYTAEFKTIGSVQNIISRVTGSSISSIDGIIKSDSTANLLLINPNGIIFGANAALNIRASFLASTANSLNFADGTQFSTINPQNTSVLTISIPSGLQFGATANPIKNQSQARNTSGRFVGLQVPNGNTLAFVGGNITLEGGNLTVPSGKIELGSVAPNSLVTLNPINQGWLIGYQGVQEFRNIQLRIRQGANGTQLPSQIDTTGNNGGEIRLQGNSVELSGESVRLRSITTGSANGKDITINARKLIVQNGAQIATSTISRGSSGNLLINASESVDIIESDNLSSTITGLIGISAGQGRASDIKITTGKLRILNGGVVTAESSGLLRTNNSPVIPAEGKGGNIIVNASESVEIAGNVKTLFSSFLSAGTRNAQNAGTVNITTGKLIVRDGGQLIVNVGAFNNPANSGTPGQLNITAKSILLDNQGQITSNTRSGQGGDINLLVQDSLQMRRNSLISTSAGTSNAPGNGGNITINAPNGFVFTAPLGNNDITANAFSGIGGKITINAKKIFGFIQRDRSDLVRLLNTEDPNLLNPNQLPTSDITAFSQQSPSFNGIVQINTPDADPSKGLVELPRNLIDASEKIAASCSPHRSSQRSSFVSTGRGGMVPSPIDTLIDDAVLVGWTALPTEIDNSVHSIPEQQTQQVNLSAPPQILEAQGWQIDRDGNVVLVAQAPTVTPHTPTLHSSACAVLGKDAINHISNKYGRN</sequence>
<feature type="domain" description="Filamentous haemagglutinin FhaB/tRNA nuclease CdiA-like TPS" evidence="2">
    <location>
        <begin position="36"/>
        <end position="146"/>
    </location>
</feature>
<name>A0ABR8BIR4_9NOSO</name>
<comment type="caution">
    <text evidence="3">The sequence shown here is derived from an EMBL/GenBank/DDBJ whole genome shotgun (WGS) entry which is preliminary data.</text>
</comment>
<evidence type="ECO:0000313" key="4">
    <source>
        <dbReference type="Proteomes" id="UP000621307"/>
    </source>
</evidence>
<organism evidence="3 4">
    <name type="scientific">Nostoc parmelioides FACHB-3921</name>
    <dbReference type="NCBI Taxonomy" id="2692909"/>
    <lineage>
        <taxon>Bacteria</taxon>
        <taxon>Bacillati</taxon>
        <taxon>Cyanobacteriota</taxon>
        <taxon>Cyanophyceae</taxon>
        <taxon>Nostocales</taxon>
        <taxon>Nostocaceae</taxon>
        <taxon>Nostoc</taxon>
    </lineage>
</organism>
<dbReference type="InterPro" id="IPR011050">
    <property type="entry name" value="Pectin_lyase_fold/virulence"/>
</dbReference>
<dbReference type="EMBL" id="JACJQL010000042">
    <property type="protein sequence ID" value="MBD2253997.1"/>
    <property type="molecule type" value="Genomic_DNA"/>
</dbReference>
<evidence type="ECO:0000259" key="2">
    <source>
        <dbReference type="SMART" id="SM00912"/>
    </source>
</evidence>
<dbReference type="SUPFAM" id="SSF51126">
    <property type="entry name" value="Pectin lyase-like"/>
    <property type="match status" value="1"/>
</dbReference>
<evidence type="ECO:0000313" key="3">
    <source>
        <dbReference type="EMBL" id="MBD2253997.1"/>
    </source>
</evidence>
<accession>A0ABR8BIR4</accession>
<dbReference type="SMART" id="SM00912">
    <property type="entry name" value="Haemagg_act"/>
    <property type="match status" value="1"/>
</dbReference>
<feature type="chain" id="PRO_5047249114" evidence="1">
    <location>
        <begin position="29"/>
        <end position="780"/>
    </location>
</feature>
<proteinExistence type="predicted"/>
<dbReference type="Gene3D" id="2.160.20.10">
    <property type="entry name" value="Single-stranded right-handed beta-helix, Pectin lyase-like"/>
    <property type="match status" value="2"/>
</dbReference>
<dbReference type="Pfam" id="PF05860">
    <property type="entry name" value="TPS"/>
    <property type="match status" value="1"/>
</dbReference>
<dbReference type="InterPro" id="IPR008638">
    <property type="entry name" value="FhaB/CdiA-like_TPS"/>
</dbReference>
<dbReference type="RefSeq" id="WP_190569774.1">
    <property type="nucleotide sequence ID" value="NZ_JACJQL010000042.1"/>
</dbReference>
<dbReference type="NCBIfam" id="TIGR01901">
    <property type="entry name" value="adhes_NPXG"/>
    <property type="match status" value="1"/>
</dbReference>
<reference evidence="3 4" key="1">
    <citation type="journal article" date="2020" name="ISME J.">
        <title>Comparative genomics reveals insights into cyanobacterial evolution and habitat adaptation.</title>
        <authorList>
            <person name="Chen M.Y."/>
            <person name="Teng W.K."/>
            <person name="Zhao L."/>
            <person name="Hu C.X."/>
            <person name="Zhou Y.K."/>
            <person name="Han B.P."/>
            <person name="Song L.R."/>
            <person name="Shu W.S."/>
        </authorList>
    </citation>
    <scope>NUCLEOTIDE SEQUENCE [LARGE SCALE GENOMIC DNA]</scope>
    <source>
        <strain evidence="3 4">FACHB-3921</strain>
    </source>
</reference>
<dbReference type="InterPro" id="IPR012334">
    <property type="entry name" value="Pectin_lyas_fold"/>
</dbReference>
<evidence type="ECO:0000256" key="1">
    <source>
        <dbReference type="SAM" id="SignalP"/>
    </source>
</evidence>
<protein>
    <submittedName>
        <fullName evidence="3">Filamentous hemagglutinin N-terminal domain-containing protein</fullName>
    </submittedName>
</protein>